<protein>
    <submittedName>
        <fullName evidence="2">Uncharacterized protein</fullName>
    </submittedName>
</protein>
<keyword evidence="1" id="KW-1133">Transmembrane helix</keyword>
<sequence length="203" mass="21419">MAESSESEVVAGAGEHCAQCGKSLTPTDRVAAGDRVFCRSCYANLRAELEQAVGEMSSEINYVNGTVGAILGGAVGALVWWAFTVLTNISFGLIAVGIGFAVGWGVVKFSGGKRSHGLQAISIVVALASYCAATYFVNMTFINRALEKQGEAMRIGFPPQSFELFGRVLSSDLGLMDLVFVAIVVYQAWSIPKPVALPPSLTT</sequence>
<keyword evidence="1" id="KW-0812">Transmembrane</keyword>
<dbReference type="AlphaFoldDB" id="A0A849SNP3"/>
<evidence type="ECO:0000313" key="2">
    <source>
        <dbReference type="EMBL" id="NOT35423.1"/>
    </source>
</evidence>
<feature type="transmembrane region" description="Helical" evidence="1">
    <location>
        <begin position="62"/>
        <end position="83"/>
    </location>
</feature>
<feature type="transmembrane region" description="Helical" evidence="1">
    <location>
        <begin position="119"/>
        <end position="137"/>
    </location>
</feature>
<dbReference type="EMBL" id="JABFRW010000195">
    <property type="protein sequence ID" value="NOT35423.1"/>
    <property type="molecule type" value="Genomic_DNA"/>
</dbReference>
<comment type="caution">
    <text evidence="2">The sequence shown here is derived from an EMBL/GenBank/DDBJ whole genome shotgun (WGS) entry which is preliminary data.</text>
</comment>
<name>A0A849SNP3_UNCEI</name>
<evidence type="ECO:0000256" key="1">
    <source>
        <dbReference type="SAM" id="Phobius"/>
    </source>
</evidence>
<dbReference type="Proteomes" id="UP000580839">
    <property type="component" value="Unassembled WGS sequence"/>
</dbReference>
<proteinExistence type="predicted"/>
<keyword evidence="1" id="KW-0472">Membrane</keyword>
<organism evidence="2 3">
    <name type="scientific">Eiseniibacteriota bacterium</name>
    <dbReference type="NCBI Taxonomy" id="2212470"/>
    <lineage>
        <taxon>Bacteria</taxon>
        <taxon>Candidatus Eiseniibacteriota</taxon>
    </lineage>
</organism>
<evidence type="ECO:0000313" key="3">
    <source>
        <dbReference type="Proteomes" id="UP000580839"/>
    </source>
</evidence>
<feature type="transmembrane region" description="Helical" evidence="1">
    <location>
        <begin position="89"/>
        <end position="107"/>
    </location>
</feature>
<reference evidence="2 3" key="1">
    <citation type="submission" date="2020-04" db="EMBL/GenBank/DDBJ databases">
        <title>Metagenomic profiling of ammonia- and methane-oxidizing microorganisms in a Dutch drinking water treatment plant.</title>
        <authorList>
            <person name="Poghosyan L."/>
            <person name="Leucker S."/>
        </authorList>
    </citation>
    <scope>NUCLEOTIDE SEQUENCE [LARGE SCALE GENOMIC DNA]</scope>
    <source>
        <strain evidence="2">S-RSF-IL-03</strain>
    </source>
</reference>
<gene>
    <name evidence="2" type="ORF">HOP12_14860</name>
</gene>
<dbReference type="SUPFAM" id="SSF57716">
    <property type="entry name" value="Glucocorticoid receptor-like (DNA-binding domain)"/>
    <property type="match status" value="1"/>
</dbReference>
<accession>A0A849SNP3</accession>